<dbReference type="Proteomes" id="UP001283361">
    <property type="component" value="Unassembled WGS sequence"/>
</dbReference>
<name>A0AAE1DLA7_9GAST</name>
<reference evidence="1" key="1">
    <citation type="journal article" date="2023" name="G3 (Bethesda)">
        <title>A reference genome for the long-term kleptoplast-retaining sea slug Elysia crispata morphotype clarki.</title>
        <authorList>
            <person name="Eastman K.E."/>
            <person name="Pendleton A.L."/>
            <person name="Shaikh M.A."/>
            <person name="Suttiyut T."/>
            <person name="Ogas R."/>
            <person name="Tomko P."/>
            <person name="Gavelis G."/>
            <person name="Widhalm J.R."/>
            <person name="Wisecaver J.H."/>
        </authorList>
    </citation>
    <scope>NUCLEOTIDE SEQUENCE</scope>
    <source>
        <strain evidence="1">ECLA1</strain>
    </source>
</reference>
<dbReference type="AlphaFoldDB" id="A0AAE1DLA7"/>
<protein>
    <submittedName>
        <fullName evidence="1">Uncharacterized protein</fullName>
    </submittedName>
</protein>
<keyword evidence="2" id="KW-1185">Reference proteome</keyword>
<proteinExistence type="predicted"/>
<dbReference type="EMBL" id="JAWDGP010003531">
    <property type="protein sequence ID" value="KAK3773593.1"/>
    <property type="molecule type" value="Genomic_DNA"/>
</dbReference>
<organism evidence="1 2">
    <name type="scientific">Elysia crispata</name>
    <name type="common">lettuce slug</name>
    <dbReference type="NCBI Taxonomy" id="231223"/>
    <lineage>
        <taxon>Eukaryota</taxon>
        <taxon>Metazoa</taxon>
        <taxon>Spiralia</taxon>
        <taxon>Lophotrochozoa</taxon>
        <taxon>Mollusca</taxon>
        <taxon>Gastropoda</taxon>
        <taxon>Heterobranchia</taxon>
        <taxon>Euthyneura</taxon>
        <taxon>Panpulmonata</taxon>
        <taxon>Sacoglossa</taxon>
        <taxon>Placobranchoidea</taxon>
        <taxon>Plakobranchidae</taxon>
        <taxon>Elysia</taxon>
    </lineage>
</organism>
<gene>
    <name evidence="1" type="ORF">RRG08_022302</name>
</gene>
<evidence type="ECO:0000313" key="2">
    <source>
        <dbReference type="Proteomes" id="UP001283361"/>
    </source>
</evidence>
<sequence length="81" mass="9270">MRYMGLVLDEKQEHIRDSALEGYQEVHVGRPDRGTPDTNGVYSIMEYLVTYPGYMVFRQHATVRTTPRDIYTGPRCGSTSV</sequence>
<comment type="caution">
    <text evidence="1">The sequence shown here is derived from an EMBL/GenBank/DDBJ whole genome shotgun (WGS) entry which is preliminary data.</text>
</comment>
<accession>A0AAE1DLA7</accession>
<evidence type="ECO:0000313" key="1">
    <source>
        <dbReference type="EMBL" id="KAK3773593.1"/>
    </source>
</evidence>